<proteinExistence type="inferred from homology"/>
<dbReference type="Pfam" id="PF01813">
    <property type="entry name" value="ATP-synt_D"/>
    <property type="match status" value="1"/>
</dbReference>
<gene>
    <name evidence="5" type="ORF">ACFPCY_07120</name>
</gene>
<protein>
    <submittedName>
        <fullName evidence="5">V-type ATP synthase subunit D</fullName>
    </submittedName>
</protein>
<feature type="region of interest" description="Disordered" evidence="4">
    <location>
        <begin position="183"/>
        <end position="209"/>
    </location>
</feature>
<keyword evidence="3" id="KW-0406">Ion transport</keyword>
<name>A0ABV9TU20_9ACTN</name>
<evidence type="ECO:0000313" key="6">
    <source>
        <dbReference type="Proteomes" id="UP001595872"/>
    </source>
</evidence>
<evidence type="ECO:0000256" key="4">
    <source>
        <dbReference type="SAM" id="MobiDB-lite"/>
    </source>
</evidence>
<evidence type="ECO:0000256" key="1">
    <source>
        <dbReference type="ARBA" id="ARBA00005850"/>
    </source>
</evidence>
<comment type="caution">
    <text evidence="5">The sequence shown here is derived from an EMBL/GenBank/DDBJ whole genome shotgun (WGS) entry which is preliminary data.</text>
</comment>
<evidence type="ECO:0000313" key="5">
    <source>
        <dbReference type="EMBL" id="MFC4907084.1"/>
    </source>
</evidence>
<dbReference type="EMBL" id="JBHSIT010000002">
    <property type="protein sequence ID" value="MFC4907084.1"/>
    <property type="molecule type" value="Genomic_DNA"/>
</dbReference>
<dbReference type="InterPro" id="IPR002699">
    <property type="entry name" value="V_ATPase_D"/>
</dbReference>
<dbReference type="Proteomes" id="UP001595872">
    <property type="component" value="Unassembled WGS sequence"/>
</dbReference>
<comment type="similarity">
    <text evidence="1">Belongs to the V-ATPase D subunit family.</text>
</comment>
<dbReference type="PANTHER" id="PTHR11671">
    <property type="entry name" value="V-TYPE ATP SYNTHASE SUBUNIT D"/>
    <property type="match status" value="1"/>
</dbReference>
<sequence>MTPVPPGRAGRLWLRQRIGTAERAVGLLRQKLAALTAERDARRRALQAAEQAWRERADEADRSMLRAALLDGRRTLALAARDPVPVTVEHGMLLGVVLPARAVLGPEPDVPSRVPDGAALEPARRSARAAMEAGAARAVADGALAALDAEIEATRWRLRAIEHRRLPELRAALARVELTLEEREREDGARLRRATAEPERSIDARGEHS</sequence>
<accession>A0ABV9TU20</accession>
<reference evidence="6" key="1">
    <citation type="journal article" date="2019" name="Int. J. Syst. Evol. Microbiol.">
        <title>The Global Catalogue of Microorganisms (GCM) 10K type strain sequencing project: providing services to taxonomists for standard genome sequencing and annotation.</title>
        <authorList>
            <consortium name="The Broad Institute Genomics Platform"/>
            <consortium name="The Broad Institute Genome Sequencing Center for Infectious Disease"/>
            <person name="Wu L."/>
            <person name="Ma J."/>
        </authorList>
    </citation>
    <scope>NUCLEOTIDE SEQUENCE [LARGE SCALE GENOMIC DNA]</scope>
    <source>
        <strain evidence="6">KLKA75</strain>
    </source>
</reference>
<organism evidence="5 6">
    <name type="scientific">Actinomadura gamaensis</name>
    <dbReference type="NCBI Taxonomy" id="1763541"/>
    <lineage>
        <taxon>Bacteria</taxon>
        <taxon>Bacillati</taxon>
        <taxon>Actinomycetota</taxon>
        <taxon>Actinomycetes</taxon>
        <taxon>Streptosporangiales</taxon>
        <taxon>Thermomonosporaceae</taxon>
        <taxon>Actinomadura</taxon>
    </lineage>
</organism>
<keyword evidence="2" id="KW-0813">Transport</keyword>
<evidence type="ECO:0000256" key="3">
    <source>
        <dbReference type="ARBA" id="ARBA00023065"/>
    </source>
</evidence>
<dbReference type="RefSeq" id="WP_378252825.1">
    <property type="nucleotide sequence ID" value="NZ_JBHSIT010000002.1"/>
</dbReference>
<keyword evidence="6" id="KW-1185">Reference proteome</keyword>
<dbReference type="Gene3D" id="1.10.287.3240">
    <property type="match status" value="1"/>
</dbReference>
<evidence type="ECO:0000256" key="2">
    <source>
        <dbReference type="ARBA" id="ARBA00022448"/>
    </source>
</evidence>